<dbReference type="InterPro" id="IPR007750">
    <property type="entry name" value="DUF674"/>
</dbReference>
<proteinExistence type="predicted"/>
<accession>A0ABM3HUI9</accession>
<dbReference type="Pfam" id="PF05056">
    <property type="entry name" value="DUF674"/>
    <property type="match status" value="1"/>
</dbReference>
<organism evidence="2 3">
    <name type="scientific">Rhodamnia argentea</name>
    <dbReference type="NCBI Taxonomy" id="178133"/>
    <lineage>
        <taxon>Eukaryota</taxon>
        <taxon>Viridiplantae</taxon>
        <taxon>Streptophyta</taxon>
        <taxon>Embryophyta</taxon>
        <taxon>Tracheophyta</taxon>
        <taxon>Spermatophyta</taxon>
        <taxon>Magnoliopsida</taxon>
        <taxon>eudicotyledons</taxon>
        <taxon>Gunneridae</taxon>
        <taxon>Pentapetalae</taxon>
        <taxon>rosids</taxon>
        <taxon>malvids</taxon>
        <taxon>Myrtales</taxon>
        <taxon>Myrtaceae</taxon>
        <taxon>Myrtoideae</taxon>
        <taxon>Myrteae</taxon>
        <taxon>Australasian group</taxon>
        <taxon>Rhodamnia</taxon>
    </lineage>
</organism>
<reference evidence="3" key="1">
    <citation type="submission" date="2025-08" db="UniProtKB">
        <authorList>
            <consortium name="RefSeq"/>
        </authorList>
    </citation>
    <scope>IDENTIFICATION</scope>
    <source>
        <tissue evidence="3">Leaf</tissue>
    </source>
</reference>
<dbReference type="Proteomes" id="UP000827889">
    <property type="component" value="Chromosome 8"/>
</dbReference>
<evidence type="ECO:0000313" key="3">
    <source>
        <dbReference type="RefSeq" id="XP_048140259.1"/>
    </source>
</evidence>
<dbReference type="PANTHER" id="PTHR33103">
    <property type="entry name" value="OS01G0153900 PROTEIN"/>
    <property type="match status" value="1"/>
</dbReference>
<evidence type="ECO:0000313" key="2">
    <source>
        <dbReference type="Proteomes" id="UP000827889"/>
    </source>
</evidence>
<keyword evidence="2" id="KW-1185">Reference proteome</keyword>
<feature type="region of interest" description="Disordered" evidence="1">
    <location>
        <begin position="1"/>
        <end position="21"/>
    </location>
</feature>
<gene>
    <name evidence="3" type="primary">LOC125316292</name>
</gene>
<dbReference type="PANTHER" id="PTHR33103:SF19">
    <property type="entry name" value="OS09G0544700 PROTEIN"/>
    <property type="match status" value="1"/>
</dbReference>
<sequence length="261" mass="28595">MSKADGSETNGTPLAPTEPVTQRMAARRVSLKLLVDKRKRTVLFAEAGKDFVDFLFHILALPVGQVIQLLTNTGMVGTLGNLYGSVEKLNDVFIESFKKDILLKSKAPAFLSGIPFLFPETSSLASAPNTYYRCSLCPHTNCWNYVSKEPAAICPQCRNSMNQNFTFIKSSSANAASAAEWDGKGGFVLGEVMYMVMDDLAVKPITSSITLLKKFNAKEIGNLEEKVVSLGMDEGIELLKTSLHSQKVLTDVFLGVKRERS</sequence>
<evidence type="ECO:0000256" key="1">
    <source>
        <dbReference type="SAM" id="MobiDB-lite"/>
    </source>
</evidence>
<name>A0ABM3HUI9_9MYRT</name>
<dbReference type="GeneID" id="125316292"/>
<protein>
    <submittedName>
        <fullName evidence="3">Uncharacterized protein LOC125316292</fullName>
    </submittedName>
</protein>
<dbReference type="RefSeq" id="XP_048140259.1">
    <property type="nucleotide sequence ID" value="XM_048284302.1"/>
</dbReference>